<protein>
    <submittedName>
        <fullName evidence="4">Ankyrin repeat protein</fullName>
    </submittedName>
</protein>
<feature type="compositionally biased region" description="Basic and acidic residues" evidence="2">
    <location>
        <begin position="442"/>
        <end position="459"/>
    </location>
</feature>
<dbReference type="EMBL" id="JAPCWZ010000007">
    <property type="protein sequence ID" value="KAK8855921.1"/>
    <property type="molecule type" value="Genomic_DNA"/>
</dbReference>
<organism evidence="4 5">
    <name type="scientific">Apiospora arundinis</name>
    <dbReference type="NCBI Taxonomy" id="335852"/>
    <lineage>
        <taxon>Eukaryota</taxon>
        <taxon>Fungi</taxon>
        <taxon>Dikarya</taxon>
        <taxon>Ascomycota</taxon>
        <taxon>Pezizomycotina</taxon>
        <taxon>Sordariomycetes</taxon>
        <taxon>Xylariomycetidae</taxon>
        <taxon>Amphisphaeriales</taxon>
        <taxon>Apiosporaceae</taxon>
        <taxon>Apiospora</taxon>
    </lineage>
</organism>
<keyword evidence="1" id="KW-0677">Repeat</keyword>
<evidence type="ECO:0000256" key="2">
    <source>
        <dbReference type="SAM" id="MobiDB-lite"/>
    </source>
</evidence>
<dbReference type="Gene3D" id="3.40.50.300">
    <property type="entry name" value="P-loop containing nucleotide triphosphate hydrolases"/>
    <property type="match status" value="1"/>
</dbReference>
<comment type="caution">
    <text evidence="4">The sequence shown here is derived from an EMBL/GenBank/DDBJ whole genome shotgun (WGS) entry which is preliminary data.</text>
</comment>
<sequence>MDPFTIAATVESSLGLVKLISQKCSSYMEAYKDLPWIIKHIKLECSTWKALLEALKTQLNTNGSSRPNIDLARLGVLGKVRDYLGQLESFVMKTADPEAATKMERTLKAIKWSLRDRQTIHGILNKLSPIKEDLALTLDMDTNFEVRELKHQIQQVESTIIDKNQQIIVLNSIRPRDFTPPETHRQKQALRVQETCDWILRSDLWSDWLLGGSQTCCRFLFIHGMAGSGKTILASALIDELLKIHGKRTVQQRQERKNGFSYYYCSHEHNVDEKRPFLRWIVYDLCRQLGDYVPESLAEATDASEIPDDTLLTCFLSITKQFKERVYIVVDAVDESRSPRDEFLKVLATIGVSQDYKHVSLIATGRPEPDINRAFNASEDKHILSMQSTNERKRLSPQKGNRNPVKKSRTESIIDTQNTDISGHVRLRQERITTSTSTLEQDNDRSDTEPDSMDVDRDEGPQQLLTIPASLRNGCTSLGMDNVYVRRAIEIYVHSMLKEIGFFQMWGEHDAFTLEIQEKLAAKARGMFRLVSCQIETLRNGHLFDQNFVRAAVDDMPETIFDMYRRLMKKWVPGPNAHNHVARNALALICSPTSEIPCAEVLVEAARLDVETNTSLIKFSLKNLREMLGCLVKITTLKRIPESVFQRSEDNVVFRQVLPAHYTVAEFIYDKTTAEDPLLKYFSQTKKSNRILELQIAWTGLTHFGQNRPANNAKTPTRFEEYCLMITDKSLRKYRATIAEEKSIYELVFPCLKYGCPHSSYLARTRRAFPTWLQIGLPGIYARDASPVNGNTSILVSLMLLDWPELAKIFLSTIVPKDRPAIWKDTFTLERRTQRDFPTNSKLVVQPQMTILKACVALRKVSFLQALVDRRATFLEEPSIIYYALERHWGSDPAPADEFATTDALLKSLLDAGADPCPKGYLFTPLQFIVLHLEEPWVHTMVHRLEYRKGNINTVGNPGGKHPYPEEDEDEEDWYDLHPLEICRTATPKWGKVAGQDDALEESRTQIDLLLRQFGAFEADENRPRGSRAAGLVVNISDDDDDALA</sequence>
<keyword evidence="5" id="KW-1185">Reference proteome</keyword>
<name>A0ABR2I0V0_9PEZI</name>
<dbReference type="Proteomes" id="UP001390339">
    <property type="component" value="Unassembled WGS sequence"/>
</dbReference>
<accession>A0ABR2I0V0</accession>
<feature type="compositionally biased region" description="Polar residues" evidence="2">
    <location>
        <begin position="411"/>
        <end position="421"/>
    </location>
</feature>
<feature type="domain" description="Nephrocystin 3-like N-terminal" evidence="3">
    <location>
        <begin position="194"/>
        <end position="366"/>
    </location>
</feature>
<dbReference type="Pfam" id="PF24883">
    <property type="entry name" value="NPHP3_N"/>
    <property type="match status" value="1"/>
</dbReference>
<dbReference type="InterPro" id="IPR056884">
    <property type="entry name" value="NPHP3-like_N"/>
</dbReference>
<proteinExistence type="predicted"/>
<feature type="region of interest" description="Disordered" evidence="2">
    <location>
        <begin position="376"/>
        <end position="459"/>
    </location>
</feature>
<evidence type="ECO:0000313" key="4">
    <source>
        <dbReference type="EMBL" id="KAK8855921.1"/>
    </source>
</evidence>
<reference evidence="4 5" key="1">
    <citation type="journal article" date="2024" name="IMA Fungus">
        <title>Apiospora arundinis, a panoply of carbohydrate-active enzymes and secondary metabolites.</title>
        <authorList>
            <person name="Sorensen T."/>
            <person name="Petersen C."/>
            <person name="Muurmann A.T."/>
            <person name="Christiansen J.V."/>
            <person name="Brundto M.L."/>
            <person name="Overgaard C.K."/>
            <person name="Boysen A.T."/>
            <person name="Wollenberg R.D."/>
            <person name="Larsen T.O."/>
            <person name="Sorensen J.L."/>
            <person name="Nielsen K.L."/>
            <person name="Sondergaard T.E."/>
        </authorList>
    </citation>
    <scope>NUCLEOTIDE SEQUENCE [LARGE SCALE GENOMIC DNA]</scope>
    <source>
        <strain evidence="4 5">AAU 773</strain>
    </source>
</reference>
<evidence type="ECO:0000259" key="3">
    <source>
        <dbReference type="Pfam" id="PF24883"/>
    </source>
</evidence>
<dbReference type="PANTHER" id="PTHR10039:SF16">
    <property type="entry name" value="GPI INOSITOL-DEACYLASE"/>
    <property type="match status" value="1"/>
</dbReference>
<dbReference type="PANTHER" id="PTHR10039">
    <property type="entry name" value="AMELOGENIN"/>
    <property type="match status" value="1"/>
</dbReference>
<dbReference type="InterPro" id="IPR027417">
    <property type="entry name" value="P-loop_NTPase"/>
</dbReference>
<evidence type="ECO:0000313" key="5">
    <source>
        <dbReference type="Proteomes" id="UP001390339"/>
    </source>
</evidence>
<dbReference type="SUPFAM" id="SSF52540">
    <property type="entry name" value="P-loop containing nucleoside triphosphate hydrolases"/>
    <property type="match status" value="1"/>
</dbReference>
<gene>
    <name evidence="4" type="ORF">PGQ11_011833</name>
</gene>
<evidence type="ECO:0000256" key="1">
    <source>
        <dbReference type="ARBA" id="ARBA00022737"/>
    </source>
</evidence>